<evidence type="ECO:0000313" key="1">
    <source>
        <dbReference type="EMBL" id="EHO74360.1"/>
    </source>
</evidence>
<dbReference type="HOGENOM" id="CLU_3171643_0_0_10"/>
<proteinExistence type="predicted"/>
<dbReference type="EMBL" id="AGWK01000008">
    <property type="protein sequence ID" value="EHO74360.1"/>
    <property type="molecule type" value="Genomic_DNA"/>
</dbReference>
<dbReference type="Proteomes" id="UP000016023">
    <property type="component" value="Unassembled WGS sequence"/>
</dbReference>
<protein>
    <submittedName>
        <fullName evidence="1">Uncharacterized protein</fullName>
    </submittedName>
</protein>
<evidence type="ECO:0000313" key="2">
    <source>
        <dbReference type="Proteomes" id="UP000016023"/>
    </source>
</evidence>
<name>H1Q028_9BACT</name>
<accession>H1Q028</accession>
<dbReference type="STRING" id="883158.HMPREF9140_00266"/>
<reference evidence="1 2" key="1">
    <citation type="submission" date="2011-12" db="EMBL/GenBank/DDBJ databases">
        <title>The Genome Sequence of Prevotella micans F0438.</title>
        <authorList>
            <consortium name="The Broad Institute Genome Sequencing Platform"/>
            <person name="Earl A."/>
            <person name="Ward D."/>
            <person name="Feldgarden M."/>
            <person name="Gevers D."/>
            <person name="Izard J."/>
            <person name="Baranova O.V."/>
            <person name="Blanton J.M."/>
            <person name="Wade W.G."/>
            <person name="Dewhirst F.E."/>
            <person name="Young S.K."/>
            <person name="Zeng Q."/>
            <person name="Gargeya S."/>
            <person name="Fitzgerald M."/>
            <person name="Haas B."/>
            <person name="Abouelleil A."/>
            <person name="Alvarado L."/>
            <person name="Arachchi H.M."/>
            <person name="Berlin A."/>
            <person name="Chapman S.B."/>
            <person name="Gearin G."/>
            <person name="Goldberg J."/>
            <person name="Griggs A."/>
            <person name="Gujja S."/>
            <person name="Hansen M."/>
            <person name="Heiman D."/>
            <person name="Howarth C."/>
            <person name="Larimer J."/>
            <person name="Lui A."/>
            <person name="MacDonald P.J.P."/>
            <person name="McCowen C."/>
            <person name="Montmayeur A."/>
            <person name="Murphy C."/>
            <person name="Neiman D."/>
            <person name="Pearson M."/>
            <person name="Priest M."/>
            <person name="Roberts A."/>
            <person name="Saif S."/>
            <person name="Shea T."/>
            <person name="Sisk P."/>
            <person name="Stolte C."/>
            <person name="Sykes S."/>
            <person name="Wortman J."/>
            <person name="Nusbaum C."/>
            <person name="Birren B."/>
        </authorList>
    </citation>
    <scope>NUCLEOTIDE SEQUENCE [LARGE SCALE GENOMIC DNA]</scope>
    <source>
        <strain evidence="1 2">F0438</strain>
    </source>
</reference>
<dbReference type="PATRIC" id="fig|883158.3.peg.274"/>
<sequence>MLFYHTQQSGAFNVPFGRYDRPLSNTSNFNDYTKDIFNELINLLKSE</sequence>
<organism evidence="1 2">
    <name type="scientific">Prevotella micans F0438</name>
    <dbReference type="NCBI Taxonomy" id="883158"/>
    <lineage>
        <taxon>Bacteria</taxon>
        <taxon>Pseudomonadati</taxon>
        <taxon>Bacteroidota</taxon>
        <taxon>Bacteroidia</taxon>
        <taxon>Bacteroidales</taxon>
        <taxon>Prevotellaceae</taxon>
        <taxon>Prevotella</taxon>
    </lineage>
</organism>
<comment type="caution">
    <text evidence="1">The sequence shown here is derived from an EMBL/GenBank/DDBJ whole genome shotgun (WGS) entry which is preliminary data.</text>
</comment>
<dbReference type="AlphaFoldDB" id="H1Q028"/>
<gene>
    <name evidence="1" type="ORF">HMPREF9140_00266</name>
</gene>
<keyword evidence="2" id="KW-1185">Reference proteome</keyword>